<proteinExistence type="inferred from homology"/>
<dbReference type="InterPro" id="IPR036451">
    <property type="entry name" value="CblAdoTrfase-like_sf"/>
</dbReference>
<evidence type="ECO:0000256" key="1">
    <source>
        <dbReference type="ARBA" id="ARBA00007487"/>
    </source>
</evidence>
<dbReference type="InterPro" id="IPR016030">
    <property type="entry name" value="CblAdoTrfase-like"/>
</dbReference>
<dbReference type="GO" id="GO:0005524">
    <property type="term" value="F:ATP binding"/>
    <property type="evidence" value="ECO:0007669"/>
    <property type="project" value="UniProtKB-UniRule"/>
</dbReference>
<dbReference type="InterPro" id="IPR029499">
    <property type="entry name" value="PduO-typ"/>
</dbReference>
<dbReference type="Gene3D" id="1.20.1200.10">
    <property type="entry name" value="Cobalamin adenosyltransferase-like"/>
    <property type="match status" value="1"/>
</dbReference>
<dbReference type="GO" id="GO:0008817">
    <property type="term" value="F:corrinoid adenosyltransferase activity"/>
    <property type="evidence" value="ECO:0007669"/>
    <property type="project" value="TreeGrafter"/>
</dbReference>
<evidence type="ECO:0000256" key="8">
    <source>
        <dbReference type="ARBA" id="ARBA00071654"/>
    </source>
</evidence>
<keyword evidence="4 10" id="KW-0547">Nucleotide-binding</keyword>
<evidence type="ECO:0000256" key="4">
    <source>
        <dbReference type="ARBA" id="ARBA00022741"/>
    </source>
</evidence>
<dbReference type="GO" id="GO:0009235">
    <property type="term" value="P:cobalamin metabolic process"/>
    <property type="evidence" value="ECO:0007669"/>
    <property type="project" value="UniProtKB-ARBA"/>
</dbReference>
<name>A0A196S8E0_BLAHN</name>
<dbReference type="PANTHER" id="PTHR12213">
    <property type="entry name" value="CORRINOID ADENOSYLTRANSFERASE"/>
    <property type="match status" value="1"/>
</dbReference>
<evidence type="ECO:0000256" key="9">
    <source>
        <dbReference type="ARBA" id="ARBA00075216"/>
    </source>
</evidence>
<sequence>MLARALAIPISKGSSIVRSFAEVKKSGIYTKTGDKGSSSLYNGERRKKYDDVFHALGNTDELNSFIGFARGFAEKSNNGLAPKLIEIQSRLFDLGAAIATPPHQSESKKVEKTKFPEDNVAILEKWIDEMDAKLPPFKTFTIPTSAPGGAALQMCRSICRRAERSVVPLVEKDQVDPAVQRYLNRLSDFLYVASRWSVEQEHVVEVPWVPHKKFDN</sequence>
<protein>
    <recommendedName>
        <fullName evidence="8">Corrinoid adenosyltransferase MMAB</fullName>
    </recommendedName>
    <alternativeName>
        <fullName evidence="9">ATP:co(I)rrinoid adenosyltransferase MMAB</fullName>
    </alternativeName>
</protein>
<dbReference type="SUPFAM" id="SSF89028">
    <property type="entry name" value="Cobalamin adenosyltransferase-like"/>
    <property type="match status" value="1"/>
</dbReference>
<dbReference type="STRING" id="478820.A0A196S8E0"/>
<dbReference type="AlphaFoldDB" id="A0A196S8E0"/>
<dbReference type="Pfam" id="PF01923">
    <property type="entry name" value="Cob_adeno_trans"/>
    <property type="match status" value="1"/>
</dbReference>
<evidence type="ECO:0000256" key="7">
    <source>
        <dbReference type="ARBA" id="ARBA00056747"/>
    </source>
</evidence>
<evidence type="ECO:0000256" key="3">
    <source>
        <dbReference type="ARBA" id="ARBA00022679"/>
    </source>
</evidence>
<organism evidence="12 13">
    <name type="scientific">Blastocystis sp. subtype 1 (strain ATCC 50177 / NandII)</name>
    <dbReference type="NCBI Taxonomy" id="478820"/>
    <lineage>
        <taxon>Eukaryota</taxon>
        <taxon>Sar</taxon>
        <taxon>Stramenopiles</taxon>
        <taxon>Bigyra</taxon>
        <taxon>Opalozoa</taxon>
        <taxon>Opalinata</taxon>
        <taxon>Blastocystidae</taxon>
        <taxon>Blastocystis</taxon>
    </lineage>
</organism>
<dbReference type="FunFam" id="1.20.1200.10:FF:000001">
    <property type="entry name" value="Cob(I)yrinic acid a,c-diamide adenosyltransferase"/>
    <property type="match status" value="1"/>
</dbReference>
<reference evidence="12 13" key="1">
    <citation type="submission" date="2016-05" db="EMBL/GenBank/DDBJ databases">
        <title>Nuclear genome of Blastocystis sp. subtype 1 NandII.</title>
        <authorList>
            <person name="Gentekaki E."/>
            <person name="Curtis B."/>
            <person name="Stairs C."/>
            <person name="Eme L."/>
            <person name="Herman E."/>
            <person name="Klimes V."/>
            <person name="Arias M.C."/>
            <person name="Elias M."/>
            <person name="Hilliou F."/>
            <person name="Klute M."/>
            <person name="Malik S.-B."/>
            <person name="Pightling A."/>
            <person name="Rachubinski R."/>
            <person name="Salas D."/>
            <person name="Schlacht A."/>
            <person name="Suga H."/>
            <person name="Archibald J."/>
            <person name="Ball S.G."/>
            <person name="Clark G."/>
            <person name="Dacks J."/>
            <person name="Van Der Giezen M."/>
            <person name="Tsaousis A."/>
            <person name="Roger A."/>
        </authorList>
    </citation>
    <scope>NUCLEOTIDE SEQUENCE [LARGE SCALE GENOMIC DNA]</scope>
    <source>
        <strain evidence="13">ATCC 50177 / NandII</strain>
    </source>
</reference>
<dbReference type="Proteomes" id="UP000078348">
    <property type="component" value="Unassembled WGS sequence"/>
</dbReference>
<comment type="subunit">
    <text evidence="2">Homotrimer.</text>
</comment>
<dbReference type="EMBL" id="LXWW01000421">
    <property type="protein sequence ID" value="OAO13315.1"/>
    <property type="molecule type" value="Genomic_DNA"/>
</dbReference>
<comment type="function">
    <text evidence="7">Converts cob(I)alamin to adenosylcobalamin (adenosylcob(III)alamin), a coenzyme for methylmalonyl-CoA mutase, therefore participates in the final step of the vitamin B12 conversion. Generates adenosylcobalamin (AdoCbl) and directly delivers the cofactor to MUT in a transfer that is stimulated by ATP-binding to MMAB and gated by MMAA.</text>
</comment>
<accession>A0A196S8E0</accession>
<dbReference type="NCBIfam" id="TIGR00636">
    <property type="entry name" value="PduO_Nterm"/>
    <property type="match status" value="1"/>
</dbReference>
<evidence type="ECO:0000256" key="2">
    <source>
        <dbReference type="ARBA" id="ARBA00011233"/>
    </source>
</evidence>
<evidence type="ECO:0000256" key="10">
    <source>
        <dbReference type="RuleBase" id="RU366026"/>
    </source>
</evidence>
<evidence type="ECO:0000259" key="11">
    <source>
        <dbReference type="Pfam" id="PF01923"/>
    </source>
</evidence>
<evidence type="ECO:0000313" key="13">
    <source>
        <dbReference type="Proteomes" id="UP000078348"/>
    </source>
</evidence>
<keyword evidence="13" id="KW-1185">Reference proteome</keyword>
<evidence type="ECO:0000313" key="12">
    <source>
        <dbReference type="EMBL" id="OAO13315.1"/>
    </source>
</evidence>
<gene>
    <name evidence="12" type="ORF">AV274_4990</name>
</gene>
<feature type="domain" description="Cobalamin adenosyltransferase-like" evidence="11">
    <location>
        <begin position="28"/>
        <end position="196"/>
    </location>
</feature>
<keyword evidence="5 10" id="KW-0067">ATP-binding</keyword>
<comment type="caution">
    <text evidence="12">The sequence shown here is derived from an EMBL/GenBank/DDBJ whole genome shotgun (WGS) entry which is preliminary data.</text>
</comment>
<comment type="catalytic activity">
    <reaction evidence="6">
        <text>cob(I)alamin-[corrinoid adenosyltransferase] + ATP = apo-[corrinoid adenosyltransferase] + adenosylcob(III)alamin + triphosphate</text>
        <dbReference type="Rhea" id="RHEA:56796"/>
        <dbReference type="Rhea" id="RHEA-COMP:14743"/>
        <dbReference type="Rhea" id="RHEA-COMP:14744"/>
        <dbReference type="ChEBI" id="CHEBI:18036"/>
        <dbReference type="ChEBI" id="CHEBI:18408"/>
        <dbReference type="ChEBI" id="CHEBI:30616"/>
        <dbReference type="ChEBI" id="CHEBI:60488"/>
        <dbReference type="ChEBI" id="CHEBI:83228"/>
    </reaction>
    <physiologicalReaction direction="left-to-right" evidence="6">
        <dbReference type="Rhea" id="RHEA:56797"/>
    </physiologicalReaction>
</comment>
<keyword evidence="3 10" id="KW-0808">Transferase</keyword>
<evidence type="ECO:0000256" key="5">
    <source>
        <dbReference type="ARBA" id="ARBA00022840"/>
    </source>
</evidence>
<dbReference type="PANTHER" id="PTHR12213:SF0">
    <property type="entry name" value="CORRINOID ADENOSYLTRANSFERASE MMAB"/>
    <property type="match status" value="1"/>
</dbReference>
<dbReference type="OrthoDB" id="549173at2759"/>
<comment type="similarity">
    <text evidence="1 10">Belongs to the Cob(I)alamin adenosyltransferase family.</text>
</comment>
<evidence type="ECO:0000256" key="6">
    <source>
        <dbReference type="ARBA" id="ARBA00051988"/>
    </source>
</evidence>